<comment type="caution">
    <text evidence="2">The sequence shown here is derived from an EMBL/GenBank/DDBJ whole genome shotgun (WGS) entry which is preliminary data.</text>
</comment>
<dbReference type="Gene3D" id="3.40.190.10">
    <property type="entry name" value="Periplasmic binding protein-like II"/>
    <property type="match status" value="2"/>
</dbReference>
<accession>A0A4Q2K7I4</accession>
<dbReference type="PROSITE" id="PS51257">
    <property type="entry name" value="PROKAR_LIPOPROTEIN"/>
    <property type="match status" value="1"/>
</dbReference>
<dbReference type="OrthoDB" id="9814375at2"/>
<dbReference type="PANTHER" id="PTHR30024:SF46">
    <property type="entry name" value="ABC TRANSPORTER, SUBSTRATE-BINDING LIPOPROTEIN"/>
    <property type="match status" value="1"/>
</dbReference>
<dbReference type="Proteomes" id="UP000291269">
    <property type="component" value="Unassembled WGS sequence"/>
</dbReference>
<evidence type="ECO:0008006" key="4">
    <source>
        <dbReference type="Google" id="ProtNLM"/>
    </source>
</evidence>
<feature type="chain" id="PRO_5020505620" description="ABC transporter substrate-binding protein" evidence="1">
    <location>
        <begin position="21"/>
        <end position="333"/>
    </location>
</feature>
<evidence type="ECO:0000313" key="3">
    <source>
        <dbReference type="Proteomes" id="UP000291269"/>
    </source>
</evidence>
<organism evidence="2 3">
    <name type="scientific">Candidatus Borkfalkia ceftriaxoniphila</name>
    <dbReference type="NCBI Taxonomy" id="2508949"/>
    <lineage>
        <taxon>Bacteria</taxon>
        <taxon>Bacillati</taxon>
        <taxon>Bacillota</taxon>
        <taxon>Clostridia</taxon>
        <taxon>Christensenellales</taxon>
        <taxon>Christensenellaceae</taxon>
        <taxon>Candidatus Borkfalkia</taxon>
    </lineage>
</organism>
<sequence length="333" mass="36113">MKKLLTFLLSVLLLVSGAFALVACGREKVMVYFPDGTPGLALAQAITEGVSETNVTFKFEPVPATEIAGVVANGEADLAIMPTTAAATLYGKKNVKIQLMSTNVFGNLYVVGYGENRAEDLHGLVGKVVYYTTGTTVDMFRYIIDQTEGLEYAEMGNTSDVDPEKINLQQATEGSEIIAFMADAKKNNKECYGVLGEPQVTACKAKVEGSDFIVDFQEEWKKLTGEEGYPQASLVVKSEFAENHADVAEAFANSLAGNAAWLENADNIARFKQALKDGDYTSSLITAPITAETVANCHLGFQKSSDIKQSVKDYVKILNKQDLDDGFFYTYSA</sequence>
<dbReference type="EMBL" id="SDOZ01000004">
    <property type="protein sequence ID" value="RXZ57993.1"/>
    <property type="molecule type" value="Genomic_DNA"/>
</dbReference>
<reference evidence="2 3" key="1">
    <citation type="journal article" date="2019" name="Gut">
        <title>Antibiotics-induced monodominance of a novel gut bacterial order.</title>
        <authorList>
            <person name="Hildebrand F."/>
            <person name="Moitinho-Silva L."/>
            <person name="Blasche S."/>
            <person name="Jahn M.T."/>
            <person name="Gossmann T.I."/>
            <person name="Heuerta-Cepas J."/>
            <person name="Hercog R."/>
            <person name="Luetge M."/>
            <person name="Bahram M."/>
            <person name="Pryszlak A."/>
            <person name="Alves R.J."/>
            <person name="Waszak S.M."/>
            <person name="Zhu A."/>
            <person name="Ye L."/>
            <person name="Costea P.I."/>
            <person name="Aalvink S."/>
            <person name="Belzer C."/>
            <person name="Forslund S.K."/>
            <person name="Sunagawa S."/>
            <person name="Hentschel U."/>
            <person name="Merten C."/>
            <person name="Patil K.R."/>
            <person name="Benes V."/>
            <person name="Bork P."/>
        </authorList>
    </citation>
    <scope>NUCLEOTIDE SEQUENCE [LARGE SCALE GENOMIC DNA]</scope>
    <source>
        <strain evidence="2 3">HDS1380</strain>
    </source>
</reference>
<gene>
    <name evidence="2" type="ORF">ESZ91_10045</name>
</gene>
<keyword evidence="3" id="KW-1185">Reference proteome</keyword>
<dbReference type="AlphaFoldDB" id="A0A4Q2K7I4"/>
<feature type="signal peptide" evidence="1">
    <location>
        <begin position="1"/>
        <end position="20"/>
    </location>
</feature>
<evidence type="ECO:0000256" key="1">
    <source>
        <dbReference type="SAM" id="SignalP"/>
    </source>
</evidence>
<dbReference type="RefSeq" id="WP_129226864.1">
    <property type="nucleotide sequence ID" value="NZ_SDOZ01000004.1"/>
</dbReference>
<evidence type="ECO:0000313" key="2">
    <source>
        <dbReference type="EMBL" id="RXZ57993.1"/>
    </source>
</evidence>
<proteinExistence type="predicted"/>
<keyword evidence="1" id="KW-0732">Signal</keyword>
<name>A0A4Q2K7I4_9FIRM</name>
<dbReference type="PANTHER" id="PTHR30024">
    <property type="entry name" value="ALIPHATIC SULFONATES-BINDING PROTEIN-RELATED"/>
    <property type="match status" value="1"/>
</dbReference>
<protein>
    <recommendedName>
        <fullName evidence="4">ABC transporter substrate-binding protein</fullName>
    </recommendedName>
</protein>
<dbReference type="SUPFAM" id="SSF53850">
    <property type="entry name" value="Periplasmic binding protein-like II"/>
    <property type="match status" value="1"/>
</dbReference>